<keyword evidence="6" id="KW-1185">Reference proteome</keyword>
<evidence type="ECO:0000259" key="4">
    <source>
        <dbReference type="PROSITE" id="PS50250"/>
    </source>
</evidence>
<dbReference type="EMBL" id="LFYR01001873">
    <property type="protein sequence ID" value="KMZ58821.1"/>
    <property type="molecule type" value="Genomic_DNA"/>
</dbReference>
<dbReference type="GO" id="GO:0008180">
    <property type="term" value="C:COP9 signalosome"/>
    <property type="evidence" value="ECO:0007669"/>
    <property type="project" value="UniProtKB-KW"/>
</dbReference>
<proteinExistence type="inferred from homology"/>
<comment type="similarity">
    <text evidence="1">Belongs to the CSN4 family.</text>
</comment>
<dbReference type="PANTHER" id="PTHR10855">
    <property type="entry name" value="26S PROTEASOME NON-ATPASE REGULATORY SUBUNIT 12/COP9 SIGNALOSOME COMPLEX SUBUNIT 4"/>
    <property type="match status" value="1"/>
</dbReference>
<dbReference type="Pfam" id="PF01399">
    <property type="entry name" value="PCI"/>
    <property type="match status" value="1"/>
</dbReference>
<name>A0A0K9NPX4_ZOSMR</name>
<protein>
    <recommendedName>
        <fullName evidence="2">COP9 signalosome complex subunit 4</fullName>
    </recommendedName>
</protein>
<dbReference type="SUPFAM" id="SSF46785">
    <property type="entry name" value="Winged helix' DNA-binding domain"/>
    <property type="match status" value="1"/>
</dbReference>
<gene>
    <name evidence="5" type="ORF">ZOSMA_737G00010</name>
</gene>
<dbReference type="InterPro" id="IPR040134">
    <property type="entry name" value="PSMD12/CSN4"/>
</dbReference>
<dbReference type="OrthoDB" id="295656at2759"/>
<dbReference type="InterPro" id="IPR036390">
    <property type="entry name" value="WH_DNA-bd_sf"/>
</dbReference>
<reference evidence="6" key="1">
    <citation type="journal article" date="2016" name="Nature">
        <title>The genome of the seagrass Zostera marina reveals angiosperm adaptation to the sea.</title>
        <authorList>
            <person name="Olsen J.L."/>
            <person name="Rouze P."/>
            <person name="Verhelst B."/>
            <person name="Lin Y.-C."/>
            <person name="Bayer T."/>
            <person name="Collen J."/>
            <person name="Dattolo E."/>
            <person name="De Paoli E."/>
            <person name="Dittami S."/>
            <person name="Maumus F."/>
            <person name="Michel G."/>
            <person name="Kersting A."/>
            <person name="Lauritano C."/>
            <person name="Lohaus R."/>
            <person name="Toepel M."/>
            <person name="Tonon T."/>
            <person name="Vanneste K."/>
            <person name="Amirebrahimi M."/>
            <person name="Brakel J."/>
            <person name="Bostroem C."/>
            <person name="Chovatia M."/>
            <person name="Grimwood J."/>
            <person name="Jenkins J.W."/>
            <person name="Jueterbock A."/>
            <person name="Mraz A."/>
            <person name="Stam W.T."/>
            <person name="Tice H."/>
            <person name="Bornberg-Bauer E."/>
            <person name="Green P.J."/>
            <person name="Pearson G.A."/>
            <person name="Procaccini G."/>
            <person name="Duarte C.M."/>
            <person name="Schmutz J."/>
            <person name="Reusch T.B.H."/>
            <person name="Van de Peer Y."/>
        </authorList>
    </citation>
    <scope>NUCLEOTIDE SEQUENCE [LARGE SCALE GENOMIC DNA]</scope>
    <source>
        <strain evidence="6">cv. Finnish</strain>
    </source>
</reference>
<dbReference type="Gene3D" id="1.10.10.10">
    <property type="entry name" value="Winged helix-like DNA-binding domain superfamily/Winged helix DNA-binding domain"/>
    <property type="match status" value="1"/>
</dbReference>
<accession>A0A0K9NPX4</accession>
<dbReference type="InterPro" id="IPR036388">
    <property type="entry name" value="WH-like_DNA-bd_sf"/>
</dbReference>
<evidence type="ECO:0000313" key="6">
    <source>
        <dbReference type="Proteomes" id="UP000036987"/>
    </source>
</evidence>
<comment type="caution">
    <text evidence="5">The sequence shown here is derived from an EMBL/GenBank/DDBJ whole genome shotgun (WGS) entry which is preliminary data.</text>
</comment>
<dbReference type="AlphaFoldDB" id="A0A0K9NPX4"/>
<evidence type="ECO:0000256" key="3">
    <source>
        <dbReference type="ARBA" id="ARBA00022790"/>
    </source>
</evidence>
<dbReference type="STRING" id="29655.A0A0K9NPX4"/>
<dbReference type="InterPro" id="IPR000717">
    <property type="entry name" value="PCI_dom"/>
</dbReference>
<evidence type="ECO:0000313" key="5">
    <source>
        <dbReference type="EMBL" id="KMZ58821.1"/>
    </source>
</evidence>
<dbReference type="PROSITE" id="PS50250">
    <property type="entry name" value="PCI"/>
    <property type="match status" value="1"/>
</dbReference>
<dbReference type="Proteomes" id="UP000036987">
    <property type="component" value="Unassembled WGS sequence"/>
</dbReference>
<dbReference type="PANTHER" id="PTHR10855:SF2">
    <property type="entry name" value="COP9 SIGNALOSOME COMPLEX SUBUNIT 4"/>
    <property type="match status" value="1"/>
</dbReference>
<evidence type="ECO:0000256" key="1">
    <source>
        <dbReference type="ARBA" id="ARBA00010417"/>
    </source>
</evidence>
<keyword evidence="3" id="KW-0736">Signalosome</keyword>
<feature type="domain" description="PCI" evidence="4">
    <location>
        <begin position="1"/>
        <end position="85"/>
    </location>
</feature>
<evidence type="ECO:0000256" key="2">
    <source>
        <dbReference type="ARBA" id="ARBA00014881"/>
    </source>
</evidence>
<sequence>MFETYKVPALFLAKNAVYLERILRKPEINAFSEELKAHQKALLPDNFTVLDRAMIEHNLLSASKLYTNISFEELGALLGIDPQKV</sequence>
<organism evidence="5 6">
    <name type="scientific">Zostera marina</name>
    <name type="common">Eelgrass</name>
    <dbReference type="NCBI Taxonomy" id="29655"/>
    <lineage>
        <taxon>Eukaryota</taxon>
        <taxon>Viridiplantae</taxon>
        <taxon>Streptophyta</taxon>
        <taxon>Embryophyta</taxon>
        <taxon>Tracheophyta</taxon>
        <taxon>Spermatophyta</taxon>
        <taxon>Magnoliopsida</taxon>
        <taxon>Liliopsida</taxon>
        <taxon>Zosteraceae</taxon>
        <taxon>Zostera</taxon>
    </lineage>
</organism>